<name>A0ABT0HUC4_9BACT</name>
<dbReference type="Proteomes" id="UP001202180">
    <property type="component" value="Unassembled WGS sequence"/>
</dbReference>
<reference evidence="2 3" key="1">
    <citation type="submission" date="2022-04" db="EMBL/GenBank/DDBJ databases">
        <title>Spirosoma sp. strain RP8 genome sequencing and assembly.</title>
        <authorList>
            <person name="Jung Y."/>
        </authorList>
    </citation>
    <scope>NUCLEOTIDE SEQUENCE [LARGE SCALE GENOMIC DNA]</scope>
    <source>
        <strain evidence="2 3">RP8</strain>
    </source>
</reference>
<dbReference type="EMBL" id="JALPRF010000012">
    <property type="protein sequence ID" value="MCK8495813.1"/>
    <property type="molecule type" value="Genomic_DNA"/>
</dbReference>
<organism evidence="2 3">
    <name type="scientific">Spirosoma liriopis</name>
    <dbReference type="NCBI Taxonomy" id="2937440"/>
    <lineage>
        <taxon>Bacteria</taxon>
        <taxon>Pseudomonadati</taxon>
        <taxon>Bacteroidota</taxon>
        <taxon>Cytophagia</taxon>
        <taxon>Cytophagales</taxon>
        <taxon>Cytophagaceae</taxon>
        <taxon>Spirosoma</taxon>
    </lineage>
</organism>
<comment type="caution">
    <text evidence="2">The sequence shown here is derived from an EMBL/GenBank/DDBJ whole genome shotgun (WGS) entry which is preliminary data.</text>
</comment>
<feature type="domain" description="PAC" evidence="1">
    <location>
        <begin position="107"/>
        <end position="162"/>
    </location>
</feature>
<keyword evidence="3" id="KW-1185">Reference proteome</keyword>
<dbReference type="SUPFAM" id="SSF55785">
    <property type="entry name" value="PYP-like sensor domain (PAS domain)"/>
    <property type="match status" value="2"/>
</dbReference>
<evidence type="ECO:0000313" key="2">
    <source>
        <dbReference type="EMBL" id="MCK8495813.1"/>
    </source>
</evidence>
<dbReference type="RefSeq" id="WP_248480571.1">
    <property type="nucleotide sequence ID" value="NZ_JALPRF010000012.1"/>
</dbReference>
<dbReference type="InterPro" id="IPR000014">
    <property type="entry name" value="PAS"/>
</dbReference>
<dbReference type="InterPro" id="IPR000700">
    <property type="entry name" value="PAS-assoc_C"/>
</dbReference>
<proteinExistence type="predicted"/>
<accession>A0ABT0HUC4</accession>
<dbReference type="CDD" id="cd00130">
    <property type="entry name" value="PAS"/>
    <property type="match status" value="1"/>
</dbReference>
<sequence length="406" mass="44478">MPGPELPNKPNQIHLPLLTPTDLPPQEAATATCQLLTAVVGQLPLAVAVLEGSDYRIKLANPAMYEIWQLPPGDKLGEPVFDAFPLIANQGLDELLDQVRRTGLAARGEELPSEFIRDGKQTTVYIDFVYSPLANQTSQLPDILVSATDVTERVLARRVLEETTQQLRGLVESAPFPIAVYSGREMRIELANQAIIDVYGKGPDVIGKCYPELLPELASQGIFEQLQSVYNTGVPFSSGTSRVDIDHQGELIPYYFNYNFTPLFDAAGRVYGVMNTGADVTPLDLARQQVEQTATALQNAIELAELGNFSVDIATNLLTVSPRVATWFGFDSLAHDAETFIMGVGERERDYVRTSLYNTLLPESDGRYDVIHSVVNAKTGRSVILHALGQVYFNAVGEPLRIEGTA</sequence>
<dbReference type="SMART" id="SM00091">
    <property type="entry name" value="PAS"/>
    <property type="match status" value="3"/>
</dbReference>
<gene>
    <name evidence="2" type="ORF">M0L20_28360</name>
</gene>
<evidence type="ECO:0000313" key="3">
    <source>
        <dbReference type="Proteomes" id="UP001202180"/>
    </source>
</evidence>
<dbReference type="Gene3D" id="3.30.450.20">
    <property type="entry name" value="PAS domain"/>
    <property type="match status" value="3"/>
</dbReference>
<dbReference type="InterPro" id="IPR035965">
    <property type="entry name" value="PAS-like_dom_sf"/>
</dbReference>
<evidence type="ECO:0000259" key="1">
    <source>
        <dbReference type="PROSITE" id="PS50113"/>
    </source>
</evidence>
<dbReference type="Pfam" id="PF08448">
    <property type="entry name" value="PAS_4"/>
    <property type="match status" value="2"/>
</dbReference>
<feature type="domain" description="PAC" evidence="1">
    <location>
        <begin position="237"/>
        <end position="292"/>
    </location>
</feature>
<dbReference type="InterPro" id="IPR013656">
    <property type="entry name" value="PAS_4"/>
</dbReference>
<dbReference type="PROSITE" id="PS50113">
    <property type="entry name" value="PAC"/>
    <property type="match status" value="2"/>
</dbReference>
<protein>
    <submittedName>
        <fullName evidence="2">PAS domain-containing protein</fullName>
    </submittedName>
</protein>